<evidence type="ECO:0000256" key="1">
    <source>
        <dbReference type="ARBA" id="ARBA00004167"/>
    </source>
</evidence>
<dbReference type="AlphaFoldDB" id="A0AAJ6YN08"/>
<evidence type="ECO:0000256" key="5">
    <source>
        <dbReference type="ARBA" id="ARBA00023136"/>
    </source>
</evidence>
<keyword evidence="4" id="KW-0175">Coiled coil</keyword>
<organism evidence="8 9">
    <name type="scientific">Ceratosolen solmsi marchali</name>
    <dbReference type="NCBI Taxonomy" id="326594"/>
    <lineage>
        <taxon>Eukaryota</taxon>
        <taxon>Metazoa</taxon>
        <taxon>Ecdysozoa</taxon>
        <taxon>Arthropoda</taxon>
        <taxon>Hexapoda</taxon>
        <taxon>Insecta</taxon>
        <taxon>Pterygota</taxon>
        <taxon>Neoptera</taxon>
        <taxon>Endopterygota</taxon>
        <taxon>Hymenoptera</taxon>
        <taxon>Apocrita</taxon>
        <taxon>Proctotrupomorpha</taxon>
        <taxon>Chalcidoidea</taxon>
        <taxon>Agaonidae</taxon>
        <taxon>Agaoninae</taxon>
        <taxon>Ceratosolen</taxon>
    </lineage>
</organism>
<dbReference type="Pfam" id="PF06916">
    <property type="entry name" value="FAM210A-B_dom"/>
    <property type="match status" value="1"/>
</dbReference>
<dbReference type="PANTHER" id="PTHR21377">
    <property type="entry name" value="PROTEIN FAM210B, MITOCHONDRIAL"/>
    <property type="match status" value="1"/>
</dbReference>
<accession>A0AAJ6YN08</accession>
<feature type="domain" description="DUF1279" evidence="7">
    <location>
        <begin position="36"/>
        <end position="122"/>
    </location>
</feature>
<dbReference type="Proteomes" id="UP000695007">
    <property type="component" value="Unplaced"/>
</dbReference>
<evidence type="ECO:0000256" key="2">
    <source>
        <dbReference type="ARBA" id="ARBA00022692"/>
    </source>
</evidence>
<feature type="non-terminal residue" evidence="9">
    <location>
        <position position="1"/>
    </location>
</feature>
<gene>
    <name evidence="9" type="primary">LOC105364742</name>
</gene>
<evidence type="ECO:0000313" key="8">
    <source>
        <dbReference type="Proteomes" id="UP000695007"/>
    </source>
</evidence>
<feature type="transmembrane region" description="Helical" evidence="6">
    <location>
        <begin position="45"/>
        <end position="68"/>
    </location>
</feature>
<evidence type="ECO:0000256" key="3">
    <source>
        <dbReference type="ARBA" id="ARBA00022989"/>
    </source>
</evidence>
<evidence type="ECO:0000313" key="9">
    <source>
        <dbReference type="RefSeq" id="XP_011501056.1"/>
    </source>
</evidence>
<dbReference type="InterPro" id="IPR045866">
    <property type="entry name" value="FAM210A/B-like"/>
</dbReference>
<dbReference type="GO" id="GO:0016020">
    <property type="term" value="C:membrane"/>
    <property type="evidence" value="ECO:0007669"/>
    <property type="project" value="UniProtKB-SubCell"/>
</dbReference>
<proteinExistence type="predicted"/>
<keyword evidence="2 6" id="KW-0812">Transmembrane</keyword>
<reference evidence="9" key="1">
    <citation type="submission" date="2025-08" db="UniProtKB">
        <authorList>
            <consortium name="RefSeq"/>
        </authorList>
    </citation>
    <scope>IDENTIFICATION</scope>
</reference>
<evidence type="ECO:0000256" key="4">
    <source>
        <dbReference type="ARBA" id="ARBA00023054"/>
    </source>
</evidence>
<keyword evidence="3 6" id="KW-1133">Transmembrane helix</keyword>
<evidence type="ECO:0000259" key="7">
    <source>
        <dbReference type="Pfam" id="PF06916"/>
    </source>
</evidence>
<dbReference type="PANTHER" id="PTHR21377:SF1">
    <property type="entry name" value="PROTEIN FAM210A"/>
    <property type="match status" value="1"/>
</dbReference>
<comment type="subcellular location">
    <subcellularLocation>
        <location evidence="1">Membrane</location>
        <topology evidence="1">Single-pass membrane protein</topology>
    </subcellularLocation>
</comment>
<dbReference type="KEGG" id="csol:105364742"/>
<evidence type="ECO:0000256" key="6">
    <source>
        <dbReference type="SAM" id="Phobius"/>
    </source>
</evidence>
<dbReference type="GeneID" id="105364742"/>
<protein>
    <submittedName>
        <fullName evidence="9">Protein FAM210A-like</fullName>
    </submittedName>
</protein>
<sequence length="164" mass="18960">NTIQYSNFFKTNYSTKSELPINDSDNSNVKNVSLFQKMKQLTKNYWNVLLPVHIATSLCWVSMFYIAIKYGIDIIGILKSLHLNDKYLDALRNSNVGDWALTYALYKIFTPIRYTVTIGMTTACVRYLKNIGYLKSVKNMEHDVCTFSTKNTSISTRENRINKN</sequence>
<keyword evidence="8" id="KW-1185">Reference proteome</keyword>
<dbReference type="RefSeq" id="XP_011501056.1">
    <property type="nucleotide sequence ID" value="XM_011502754.1"/>
</dbReference>
<name>A0AAJ6YN08_9HYME</name>
<dbReference type="InterPro" id="IPR009688">
    <property type="entry name" value="FAM210A/B-like_dom"/>
</dbReference>
<keyword evidence="5 6" id="KW-0472">Membrane</keyword>
<dbReference type="GO" id="GO:0005739">
    <property type="term" value="C:mitochondrion"/>
    <property type="evidence" value="ECO:0007669"/>
    <property type="project" value="TreeGrafter"/>
</dbReference>